<feature type="region of interest" description="Disordered" evidence="1">
    <location>
        <begin position="348"/>
        <end position="522"/>
    </location>
</feature>
<feature type="compositionally biased region" description="Basic and acidic residues" evidence="1">
    <location>
        <begin position="379"/>
        <end position="411"/>
    </location>
</feature>
<sequence>MYAPAYGYGPGNSNSPSPFNPNGAPPPPHHPHQQQQQQHQQQQLGQPQQHMMYNPQQYGAGPGQGHPQSQFPGAPGPSMGGNPGAMGMMQNNGMAQMAGGHVPPYQTPYSSSPYGGNVPTSTAANLPPNFMPPTSGAPSFPMNSMNMNPQHQVQRMQPPPPSSTPTQPGPRASPFAGVPHNTPPNAGPQSQFSPPQQSNQVHLQTPNNNQQQAQAGTILTPQTPNFPPGAQGANTGQAMATPLSPNSESREKERVTLLLEINKELLLEVMKIQAAQAAQVEAKKEESGPAATSPEGGDKEKTEQEKAEKEKADKEKAEKSKPTSRDYFECMRRLQANLAYLAAIADRSHKPDSQIPRHPATMTAPPLTSKGGLAGSPKQDSKKEESDDKKSGLKKPEEEENRAEILKEQYKRLQALFPGVDPKKEAQIPGNNPALRAQAQQHAAAQLQKQQQQQQQQQQGQGQGQGQGQNQGQAQDPNSQQKLQNDLLRQKMMMQQQAQQNAQQQMAQNMQNMSQQQQGQNR</sequence>
<feature type="compositionally biased region" description="Low complexity" evidence="1">
    <location>
        <begin position="85"/>
        <end position="114"/>
    </location>
</feature>
<keyword evidence="3" id="KW-1185">Reference proteome</keyword>
<dbReference type="AlphaFoldDB" id="A0A8H7T9U0"/>
<evidence type="ECO:0000256" key="1">
    <source>
        <dbReference type="SAM" id="MobiDB-lite"/>
    </source>
</evidence>
<organism evidence="2 3">
    <name type="scientific">Cadophora malorum</name>
    <dbReference type="NCBI Taxonomy" id="108018"/>
    <lineage>
        <taxon>Eukaryota</taxon>
        <taxon>Fungi</taxon>
        <taxon>Dikarya</taxon>
        <taxon>Ascomycota</taxon>
        <taxon>Pezizomycotina</taxon>
        <taxon>Leotiomycetes</taxon>
        <taxon>Helotiales</taxon>
        <taxon>Ploettnerulaceae</taxon>
        <taxon>Cadophora</taxon>
    </lineage>
</organism>
<feature type="compositionally biased region" description="Low complexity" evidence="1">
    <location>
        <begin position="188"/>
        <end position="200"/>
    </location>
</feature>
<feature type="compositionally biased region" description="Polar residues" evidence="1">
    <location>
        <begin position="232"/>
        <end position="247"/>
    </location>
</feature>
<feature type="compositionally biased region" description="Polar residues" evidence="1">
    <location>
        <begin position="141"/>
        <end position="155"/>
    </location>
</feature>
<feature type="compositionally biased region" description="Low complexity" evidence="1">
    <location>
        <begin position="437"/>
        <end position="460"/>
    </location>
</feature>
<feature type="compositionally biased region" description="Low complexity" evidence="1">
    <location>
        <begin position="11"/>
        <end position="22"/>
    </location>
</feature>
<dbReference type="EMBL" id="JAFJYH010000151">
    <property type="protein sequence ID" value="KAG4417585.1"/>
    <property type="molecule type" value="Genomic_DNA"/>
</dbReference>
<feature type="compositionally biased region" description="Low complexity" evidence="1">
    <location>
        <begin position="33"/>
        <end position="50"/>
    </location>
</feature>
<evidence type="ECO:0000313" key="3">
    <source>
        <dbReference type="Proteomes" id="UP000664132"/>
    </source>
</evidence>
<feature type="compositionally biased region" description="Low complexity" evidence="1">
    <location>
        <begin position="490"/>
        <end position="522"/>
    </location>
</feature>
<feature type="compositionally biased region" description="Basic and acidic residues" evidence="1">
    <location>
        <begin position="296"/>
        <end position="326"/>
    </location>
</feature>
<evidence type="ECO:0000313" key="2">
    <source>
        <dbReference type="EMBL" id="KAG4417585.1"/>
    </source>
</evidence>
<proteinExistence type="predicted"/>
<feature type="region of interest" description="Disordered" evidence="1">
    <location>
        <begin position="275"/>
        <end position="326"/>
    </location>
</feature>
<dbReference type="Proteomes" id="UP000664132">
    <property type="component" value="Unassembled WGS sequence"/>
</dbReference>
<name>A0A8H7T9U0_9HELO</name>
<accession>A0A8H7T9U0</accession>
<feature type="region of interest" description="Disordered" evidence="1">
    <location>
        <begin position="1"/>
        <end position="252"/>
    </location>
</feature>
<protein>
    <submittedName>
        <fullName evidence="2">Uncharacterized protein</fullName>
    </submittedName>
</protein>
<comment type="caution">
    <text evidence="2">The sequence shown here is derived from an EMBL/GenBank/DDBJ whole genome shotgun (WGS) entry which is preliminary data.</text>
</comment>
<dbReference type="OrthoDB" id="2530523at2759"/>
<reference evidence="2" key="1">
    <citation type="submission" date="2021-02" db="EMBL/GenBank/DDBJ databases">
        <title>Genome sequence Cadophora malorum strain M34.</title>
        <authorList>
            <person name="Stefanovic E."/>
            <person name="Vu D."/>
            <person name="Scully C."/>
            <person name="Dijksterhuis J."/>
            <person name="Roader J."/>
            <person name="Houbraken J."/>
        </authorList>
    </citation>
    <scope>NUCLEOTIDE SEQUENCE</scope>
    <source>
        <strain evidence="2">M34</strain>
    </source>
</reference>
<gene>
    <name evidence="2" type="ORF">IFR04_009315</name>
</gene>